<dbReference type="InterPro" id="IPR008974">
    <property type="entry name" value="TRAF-like"/>
</dbReference>
<dbReference type="PANTHER" id="PTHR26379:SF443">
    <property type="entry name" value="MATH DOMAIN CONTAINING PROTEIN"/>
    <property type="match status" value="1"/>
</dbReference>
<proteinExistence type="predicted"/>
<dbReference type="PROSITE" id="PS50144">
    <property type="entry name" value="MATH"/>
    <property type="match status" value="1"/>
</dbReference>
<dbReference type="STRING" id="4540.A0A3L6Q5K8"/>
<dbReference type="PANTHER" id="PTHR26379">
    <property type="entry name" value="BTB/POZ AND MATH DOMAIN-CONTAINING PROTEIN 1"/>
    <property type="match status" value="1"/>
</dbReference>
<feature type="domain" description="MATH" evidence="1">
    <location>
        <begin position="22"/>
        <end position="146"/>
    </location>
</feature>
<dbReference type="GO" id="GO:0016567">
    <property type="term" value="P:protein ubiquitination"/>
    <property type="evidence" value="ECO:0007669"/>
    <property type="project" value="InterPro"/>
</dbReference>
<reference evidence="3" key="1">
    <citation type="journal article" date="2019" name="Nat. Commun.">
        <title>The genome of broomcorn millet.</title>
        <authorList>
            <person name="Zou C."/>
            <person name="Miki D."/>
            <person name="Li D."/>
            <person name="Tang Q."/>
            <person name="Xiao L."/>
            <person name="Rajput S."/>
            <person name="Deng P."/>
            <person name="Jia W."/>
            <person name="Huang R."/>
            <person name="Zhang M."/>
            <person name="Sun Y."/>
            <person name="Hu J."/>
            <person name="Fu X."/>
            <person name="Schnable P.S."/>
            <person name="Li F."/>
            <person name="Zhang H."/>
            <person name="Feng B."/>
            <person name="Zhu X."/>
            <person name="Liu R."/>
            <person name="Schnable J.C."/>
            <person name="Zhu J.-K."/>
            <person name="Zhang H."/>
        </authorList>
    </citation>
    <scope>NUCLEOTIDE SEQUENCE [LARGE SCALE GENOMIC DNA]</scope>
</reference>
<dbReference type="Pfam" id="PF22486">
    <property type="entry name" value="MATH_2"/>
    <property type="match status" value="1"/>
</dbReference>
<dbReference type="AlphaFoldDB" id="A0A3L6Q5K8"/>
<gene>
    <name evidence="2" type="ORF">C2845_PM15G24870</name>
</gene>
<evidence type="ECO:0000313" key="2">
    <source>
        <dbReference type="EMBL" id="RLM73944.1"/>
    </source>
</evidence>
<sequence>MSIDAAPLPLPSASAISVTATSGLHVVRLSGYSHAKLLLGAGEFVESAAFKAAGHSWRVKVYPNGAGSIALYLVLAGEPKADVHAQFQFSLLRHGSKLTLTHDSGRITDRPVTFNANTRGWGFDNLVEEPDHDHLKDDTILIRCDITVLKERRHDLGTLDLLRDCNDGTTPVAKLHDPETMELLCYCNDDLCKNIHARDKTEAEAYGKPRRCLGLKRLLLSCLPVRARSSQRPVSDVEYSRL</sequence>
<comment type="caution">
    <text evidence="2">The sequence shown here is derived from an EMBL/GenBank/DDBJ whole genome shotgun (WGS) entry which is preliminary data.</text>
</comment>
<dbReference type="SUPFAM" id="SSF49599">
    <property type="entry name" value="TRAF domain-like"/>
    <property type="match status" value="1"/>
</dbReference>
<organism evidence="2 3">
    <name type="scientific">Panicum miliaceum</name>
    <name type="common">Proso millet</name>
    <name type="synonym">Broomcorn millet</name>
    <dbReference type="NCBI Taxonomy" id="4540"/>
    <lineage>
        <taxon>Eukaryota</taxon>
        <taxon>Viridiplantae</taxon>
        <taxon>Streptophyta</taxon>
        <taxon>Embryophyta</taxon>
        <taxon>Tracheophyta</taxon>
        <taxon>Spermatophyta</taxon>
        <taxon>Magnoliopsida</taxon>
        <taxon>Liliopsida</taxon>
        <taxon>Poales</taxon>
        <taxon>Poaceae</taxon>
        <taxon>PACMAD clade</taxon>
        <taxon>Panicoideae</taxon>
        <taxon>Panicodae</taxon>
        <taxon>Paniceae</taxon>
        <taxon>Panicinae</taxon>
        <taxon>Panicum</taxon>
        <taxon>Panicum sect. Panicum</taxon>
    </lineage>
</organism>
<dbReference type="Proteomes" id="UP000275267">
    <property type="component" value="Unassembled WGS sequence"/>
</dbReference>
<accession>A0A3L6Q5K8</accession>
<dbReference type="Gene3D" id="2.60.210.10">
    <property type="entry name" value="Apoptosis, Tumor Necrosis Factor Receptor Associated Protein 2, Chain A"/>
    <property type="match status" value="1"/>
</dbReference>
<keyword evidence="3" id="KW-1185">Reference proteome</keyword>
<evidence type="ECO:0000259" key="1">
    <source>
        <dbReference type="PROSITE" id="PS50144"/>
    </source>
</evidence>
<name>A0A3L6Q5K8_PANMI</name>
<protein>
    <recommendedName>
        <fullName evidence="1">MATH domain-containing protein</fullName>
    </recommendedName>
</protein>
<dbReference type="InterPro" id="IPR045005">
    <property type="entry name" value="BPM1-6"/>
</dbReference>
<dbReference type="InterPro" id="IPR002083">
    <property type="entry name" value="MATH/TRAF_dom"/>
</dbReference>
<evidence type="ECO:0000313" key="3">
    <source>
        <dbReference type="Proteomes" id="UP000275267"/>
    </source>
</evidence>
<dbReference type="OrthoDB" id="695809at2759"/>
<dbReference type="EMBL" id="PQIB02000013">
    <property type="protein sequence ID" value="RLM73944.1"/>
    <property type="molecule type" value="Genomic_DNA"/>
</dbReference>
<dbReference type="CDD" id="cd00121">
    <property type="entry name" value="MATH"/>
    <property type="match status" value="1"/>
</dbReference>